<gene>
    <name evidence="2" type="ORF">R55214_HHFBAMCI_00795</name>
</gene>
<evidence type="ECO:0000259" key="1">
    <source>
        <dbReference type="Pfam" id="PF12102"/>
    </source>
</evidence>
<organism evidence="2 3">
    <name type="scientific">Fructobacillus evanidus</name>
    <dbReference type="NCBI Taxonomy" id="3064281"/>
    <lineage>
        <taxon>Bacteria</taxon>
        <taxon>Bacillati</taxon>
        <taxon>Bacillota</taxon>
        <taxon>Bacilli</taxon>
        <taxon>Lactobacillales</taxon>
        <taxon>Lactobacillaceae</taxon>
        <taxon>Fructobacillus</taxon>
    </lineage>
</organism>
<sequence length="232" mass="26390">MTIRSIISTVLSDYTREKERAFAKNPLAKLLRDGFQENVEDDVLGDGIVTSGSPGQGQWATVPWIGVFDEEISTSATRDFYIVYLFSSDMKSVYVSLNQGWTFFKDTYGHNAKKQAKYVVKHFQNILTTKNNRMTTEPIHLLQPTESNDLVAGYERCNIFSIKYETNHLPTNEQMENDLINMIACLKDVKKVLVNSHNVAESIEYILSVNERSDSLSSDSAEKLPKNYQLLN</sequence>
<dbReference type="Pfam" id="PF12102">
    <property type="entry name" value="MrcB_N"/>
    <property type="match status" value="1"/>
</dbReference>
<evidence type="ECO:0000313" key="2">
    <source>
        <dbReference type="EMBL" id="CAK1240426.1"/>
    </source>
</evidence>
<reference evidence="2 3" key="1">
    <citation type="submission" date="2023-10" db="EMBL/GenBank/DDBJ databases">
        <authorList>
            <person name="Botero Cardona J."/>
        </authorList>
    </citation>
    <scope>NUCLEOTIDE SEQUENCE [LARGE SCALE GENOMIC DNA]</scope>
    <source>
        <strain evidence="2 3">R-55214</strain>
    </source>
</reference>
<dbReference type="Gene3D" id="3.30.920.90">
    <property type="match status" value="1"/>
</dbReference>
<comment type="caution">
    <text evidence="2">The sequence shown here is derived from an EMBL/GenBank/DDBJ whole genome shotgun (WGS) entry which is preliminary data.</text>
</comment>
<keyword evidence="2" id="KW-0378">Hydrolase</keyword>
<dbReference type="EMBL" id="CAUZMB010000004">
    <property type="protein sequence ID" value="CAK1240426.1"/>
    <property type="molecule type" value="Genomic_DNA"/>
</dbReference>
<keyword evidence="2" id="KW-0255">Endonuclease</keyword>
<dbReference type="GO" id="GO:0004519">
    <property type="term" value="F:endonuclease activity"/>
    <property type="evidence" value="ECO:0007669"/>
    <property type="project" value="UniProtKB-KW"/>
</dbReference>
<dbReference type="Proteomes" id="UP001314166">
    <property type="component" value="Unassembled WGS sequence"/>
</dbReference>
<dbReference type="InterPro" id="IPR021961">
    <property type="entry name" value="McrB_DNA-bd"/>
</dbReference>
<proteinExistence type="predicted"/>
<keyword evidence="3" id="KW-1185">Reference proteome</keyword>
<protein>
    <submittedName>
        <fullName evidence="2">Predicted restriction endonuclease</fullName>
    </submittedName>
</protein>
<name>A0ABM9MU86_9LACO</name>
<feature type="domain" description="Type IV methyl-directed restriction enzyme EcoKMcrB subunit DNA-binding" evidence="1">
    <location>
        <begin position="10"/>
        <end position="190"/>
    </location>
</feature>
<accession>A0ABM9MU86</accession>
<evidence type="ECO:0000313" key="3">
    <source>
        <dbReference type="Proteomes" id="UP001314166"/>
    </source>
</evidence>
<dbReference type="RefSeq" id="WP_338343949.1">
    <property type="nucleotide sequence ID" value="NZ_CAUZLH010000002.1"/>
</dbReference>
<keyword evidence="2" id="KW-0540">Nuclease</keyword>